<evidence type="ECO:0000313" key="3">
    <source>
        <dbReference type="Proteomes" id="UP000078240"/>
    </source>
</evidence>
<dbReference type="PANTHER" id="PTHR37542">
    <property type="entry name" value="HELO DOMAIN-CONTAINING PROTEIN-RELATED"/>
    <property type="match status" value="1"/>
</dbReference>
<protein>
    <submittedName>
        <fullName evidence="2">Het-s domain-containingprotein</fullName>
    </submittedName>
</protein>
<dbReference type="GO" id="GO:0005524">
    <property type="term" value="F:ATP binding"/>
    <property type="evidence" value="ECO:0007669"/>
    <property type="project" value="InterPro"/>
</dbReference>
<dbReference type="Gene3D" id="1.10.510.10">
    <property type="entry name" value="Transferase(Phosphotransferase) domain 1"/>
    <property type="match status" value="1"/>
</dbReference>
<dbReference type="SUPFAM" id="SSF56112">
    <property type="entry name" value="Protein kinase-like (PK-like)"/>
    <property type="match status" value="1"/>
</dbReference>
<proteinExistence type="predicted"/>
<name>A0A179GRU0_PURLI</name>
<dbReference type="AlphaFoldDB" id="A0A179GRU0"/>
<dbReference type="PROSITE" id="PS50011">
    <property type="entry name" value="PROTEIN_KINASE_DOM"/>
    <property type="match status" value="1"/>
</dbReference>
<dbReference type="EMBL" id="LSBH01000004">
    <property type="protein sequence ID" value="OAQ80657.1"/>
    <property type="molecule type" value="Genomic_DNA"/>
</dbReference>
<feature type="domain" description="Protein kinase" evidence="1">
    <location>
        <begin position="206"/>
        <end position="542"/>
    </location>
</feature>
<dbReference type="GO" id="GO:0004672">
    <property type="term" value="F:protein kinase activity"/>
    <property type="evidence" value="ECO:0007669"/>
    <property type="project" value="InterPro"/>
</dbReference>
<sequence>MSAELVLAAVSAGDLCFQYGKRIREVYRLWQGAEGNIKGKVLVLEAILSRTAVQLEFLKRVAGSMGEEHCRVHLQVLETLKSHLRMAAVKIESVLKSDSKSGVKPVKYLFLHNEIEESMAQLEQWQRVFDPTWYLILRIGDKVIDAELAKPPDQMQPEETDSLSLSGTTAASVDVLAPAKKLRSSLTGGGLRADAHIYLPEDGLDWQRATPIAYSTTRLIPRASKGQRVFAVDTIDCTKGVDLSQTRADAEALAKKLDQIDPGTFGLLSCHGLVKQKQPESRRVASISLIFQMPASEREPVSLRSTLLHSAKDSLSRTLAIARQLARAVSFVHTCDFVHKNIRPETVLMFPDEAATPPCALGATYLVGFDSFRNVRFQTLRRGDAAWERNLYRHPSRQGIFAQEEYIMQHDVYSLGVCLLELGLWESFVRYEADNESEGDSGDPTALPSESLGLSAGDFEFSDGAGMQQLSRIKDHLVDLARARLPARMGDKYTAVVLSCLACLDEGNEDFGSDGEMRDDDGVLIGVRFIEKVLLKLGNISM</sequence>
<organism evidence="2 3">
    <name type="scientific">Purpureocillium lilacinum</name>
    <name type="common">Paecilomyces lilacinus</name>
    <dbReference type="NCBI Taxonomy" id="33203"/>
    <lineage>
        <taxon>Eukaryota</taxon>
        <taxon>Fungi</taxon>
        <taxon>Dikarya</taxon>
        <taxon>Ascomycota</taxon>
        <taxon>Pezizomycotina</taxon>
        <taxon>Sordariomycetes</taxon>
        <taxon>Hypocreomycetidae</taxon>
        <taxon>Hypocreales</taxon>
        <taxon>Ophiocordycipitaceae</taxon>
        <taxon>Purpureocillium</taxon>
    </lineage>
</organism>
<dbReference type="InterPro" id="IPR000719">
    <property type="entry name" value="Prot_kinase_dom"/>
</dbReference>
<comment type="caution">
    <text evidence="2">The sequence shown here is derived from an EMBL/GenBank/DDBJ whole genome shotgun (WGS) entry which is preliminary data.</text>
</comment>
<dbReference type="PANTHER" id="PTHR37542:SF1">
    <property type="entry name" value="PRION-INHIBITION AND PROPAGATION HELO DOMAIN-CONTAINING PROTEIN"/>
    <property type="match status" value="1"/>
</dbReference>
<evidence type="ECO:0000259" key="1">
    <source>
        <dbReference type="PROSITE" id="PS50011"/>
    </source>
</evidence>
<gene>
    <name evidence="2" type="ORF">VFPBJ_06242</name>
</gene>
<evidence type="ECO:0000313" key="2">
    <source>
        <dbReference type="EMBL" id="OAQ80657.1"/>
    </source>
</evidence>
<accession>A0A179GRU0</accession>
<dbReference type="Proteomes" id="UP000078240">
    <property type="component" value="Unassembled WGS sequence"/>
</dbReference>
<reference evidence="2 3" key="1">
    <citation type="submission" date="2016-01" db="EMBL/GenBank/DDBJ databases">
        <title>Biosynthesis of antibiotic leucinostatins and their inhibition on Phytophthora in bio-control Purpureocillium lilacinum.</title>
        <authorList>
            <person name="Wang G."/>
            <person name="Liu Z."/>
            <person name="Lin R."/>
            <person name="Li E."/>
            <person name="Mao Z."/>
            <person name="Ling J."/>
            <person name="Yin W."/>
            <person name="Xie B."/>
        </authorList>
    </citation>
    <scope>NUCLEOTIDE SEQUENCE [LARGE SCALE GENOMIC DNA]</scope>
    <source>
        <strain evidence="2">PLBJ-1</strain>
    </source>
</reference>
<dbReference type="InterPro" id="IPR011009">
    <property type="entry name" value="Kinase-like_dom_sf"/>
</dbReference>